<dbReference type="GeneID" id="85318027"/>
<gene>
    <name evidence="1" type="ORF">B0T26DRAFT_390117</name>
</gene>
<accession>A0AA40A487</accession>
<evidence type="ECO:0000313" key="1">
    <source>
        <dbReference type="EMBL" id="KAK0709000.1"/>
    </source>
</evidence>
<reference evidence="1" key="1">
    <citation type="submission" date="2023-06" db="EMBL/GenBank/DDBJ databases">
        <title>Genome-scale phylogeny and comparative genomics of the fungal order Sordariales.</title>
        <authorList>
            <consortium name="Lawrence Berkeley National Laboratory"/>
            <person name="Hensen N."/>
            <person name="Bonometti L."/>
            <person name="Westerberg I."/>
            <person name="Brannstrom I.O."/>
            <person name="Guillou S."/>
            <person name="Cros-Aarteil S."/>
            <person name="Calhoun S."/>
            <person name="Haridas S."/>
            <person name="Kuo A."/>
            <person name="Mondo S."/>
            <person name="Pangilinan J."/>
            <person name="Riley R."/>
            <person name="LaButti K."/>
            <person name="Andreopoulos B."/>
            <person name="Lipzen A."/>
            <person name="Chen C."/>
            <person name="Yanf M."/>
            <person name="Daum C."/>
            <person name="Ng V."/>
            <person name="Clum A."/>
            <person name="Steindorff A."/>
            <person name="Ohm R."/>
            <person name="Martin F."/>
            <person name="Silar P."/>
            <person name="Natvig D."/>
            <person name="Lalanne C."/>
            <person name="Gautier V."/>
            <person name="Ament-velasquez S.L."/>
            <person name="Kruys A."/>
            <person name="Hutchinson M.I."/>
            <person name="Powell A.J."/>
            <person name="Barry K."/>
            <person name="Miller A.N."/>
            <person name="Grigoriev I.V."/>
            <person name="Debuchy R."/>
            <person name="Gladieux P."/>
            <person name="Thoren M.H."/>
            <person name="Johannesson H."/>
        </authorList>
    </citation>
    <scope>NUCLEOTIDE SEQUENCE</scope>
    <source>
        <strain evidence="1">SMH2392-1A</strain>
    </source>
</reference>
<dbReference type="RefSeq" id="XP_060292304.1">
    <property type="nucleotide sequence ID" value="XM_060434757.1"/>
</dbReference>
<organism evidence="1 2">
    <name type="scientific">Lasiosphaeria miniovina</name>
    <dbReference type="NCBI Taxonomy" id="1954250"/>
    <lineage>
        <taxon>Eukaryota</taxon>
        <taxon>Fungi</taxon>
        <taxon>Dikarya</taxon>
        <taxon>Ascomycota</taxon>
        <taxon>Pezizomycotina</taxon>
        <taxon>Sordariomycetes</taxon>
        <taxon>Sordariomycetidae</taxon>
        <taxon>Sordariales</taxon>
        <taxon>Lasiosphaeriaceae</taxon>
        <taxon>Lasiosphaeria</taxon>
    </lineage>
</organism>
<proteinExistence type="predicted"/>
<dbReference type="AlphaFoldDB" id="A0AA40A487"/>
<keyword evidence="2" id="KW-1185">Reference proteome</keyword>
<evidence type="ECO:0000313" key="2">
    <source>
        <dbReference type="Proteomes" id="UP001172101"/>
    </source>
</evidence>
<dbReference type="Proteomes" id="UP001172101">
    <property type="component" value="Unassembled WGS sequence"/>
</dbReference>
<comment type="caution">
    <text evidence="1">The sequence shown here is derived from an EMBL/GenBank/DDBJ whole genome shotgun (WGS) entry which is preliminary data.</text>
</comment>
<dbReference type="EMBL" id="JAUIRO010000006">
    <property type="protein sequence ID" value="KAK0709000.1"/>
    <property type="molecule type" value="Genomic_DNA"/>
</dbReference>
<name>A0AA40A487_9PEZI</name>
<sequence>MSRRTEALQTDENPVAVGGLELRRVRELNEAARRLSAEPRRAQVFTLASATLGGLDAWLRFRGAYYVSI</sequence>
<protein>
    <submittedName>
        <fullName evidence="1">Uncharacterized protein</fullName>
    </submittedName>
</protein>